<dbReference type="PANTHER" id="PTHR46085:SF4">
    <property type="entry name" value="ADP-RIBOSYLATION FACTOR GTPASE-ACTIVATING PROTEIN AGD14-RELATED"/>
    <property type="match status" value="1"/>
</dbReference>
<dbReference type="Gramene" id="ERM96154">
    <property type="protein sequence ID" value="ERM96154"/>
    <property type="gene ID" value="AMTR_s00001p00053500"/>
</dbReference>
<dbReference type="InterPro" id="IPR038508">
    <property type="entry name" value="ArfGAP_dom_sf"/>
</dbReference>
<keyword evidence="3" id="KW-1185">Reference proteome</keyword>
<dbReference type="AlphaFoldDB" id="W1NLM5"/>
<evidence type="ECO:0000256" key="1">
    <source>
        <dbReference type="SAM" id="MobiDB-lite"/>
    </source>
</evidence>
<evidence type="ECO:0008006" key="4">
    <source>
        <dbReference type="Google" id="ProtNLM"/>
    </source>
</evidence>
<dbReference type="EMBL" id="KI397142">
    <property type="protein sequence ID" value="ERM96154.1"/>
    <property type="molecule type" value="Genomic_DNA"/>
</dbReference>
<dbReference type="Gene3D" id="1.10.220.150">
    <property type="entry name" value="Arf GTPase activating protein"/>
    <property type="match status" value="1"/>
</dbReference>
<dbReference type="SUPFAM" id="SSF57863">
    <property type="entry name" value="ArfGap/RecO-like zinc finger"/>
    <property type="match status" value="1"/>
</dbReference>
<name>W1NLM5_AMBTC</name>
<reference evidence="3" key="1">
    <citation type="journal article" date="2013" name="Science">
        <title>The Amborella genome and the evolution of flowering plants.</title>
        <authorList>
            <consortium name="Amborella Genome Project"/>
        </authorList>
    </citation>
    <scope>NUCLEOTIDE SEQUENCE [LARGE SCALE GENOMIC DNA]</scope>
</reference>
<evidence type="ECO:0000313" key="2">
    <source>
        <dbReference type="EMBL" id="ERM96154.1"/>
    </source>
</evidence>
<evidence type="ECO:0000313" key="3">
    <source>
        <dbReference type="Proteomes" id="UP000017836"/>
    </source>
</evidence>
<feature type="region of interest" description="Disordered" evidence="1">
    <location>
        <begin position="313"/>
        <end position="334"/>
    </location>
</feature>
<dbReference type="HOGENOM" id="CLU_596358_0_0_1"/>
<dbReference type="InterPro" id="IPR037278">
    <property type="entry name" value="ARFGAP/RecO"/>
</dbReference>
<protein>
    <recommendedName>
        <fullName evidence="4">Arf-GAP domain-containing protein</fullName>
    </recommendedName>
</protein>
<sequence>MSKFSPAEVAALHSGGNQVAREIYIKKWDFQKNKLPENSDLENLRKFIKQVYVEKAYAAEEAFARGRTDECGRFSVDRIYVDYNFDASRRSFSSYRDSSLNLNKFKRFPSYVSNKIDGTSTHGWYDMDRDGPRRFSNYSEDDCFERIKSLSSYAEKTRMDPAGENPTGFLNWDGRDDMGKPSNNSCGSIGEIPHVQNFQGNEYGNGLSQGINYIGFGEAGLFNSYCNLNSQNGASVGGFTLHGQHGEKQSLSDGKGDKLHISKSASFAYSESLTGFPSHQCVSVSETRHYVQGIGVESALNNGWATFDLPPSSRNNSSLSNGPAHIYGTKEPIDGKTESISKPTFCAREGSVNVESDNQCSNSSFSQTPVQCWNAFASCSSYGGQEIQSETSNSILYSDDSPSIVSTSVPQPFQQQLWNPFPATAFGELEAHMYTSEWEADFSSMPEYRNQDEVCLIFS</sequence>
<dbReference type="InterPro" id="IPR044820">
    <property type="entry name" value="AGD14-like"/>
</dbReference>
<organism evidence="2 3">
    <name type="scientific">Amborella trichopoda</name>
    <dbReference type="NCBI Taxonomy" id="13333"/>
    <lineage>
        <taxon>Eukaryota</taxon>
        <taxon>Viridiplantae</taxon>
        <taxon>Streptophyta</taxon>
        <taxon>Embryophyta</taxon>
        <taxon>Tracheophyta</taxon>
        <taxon>Spermatophyta</taxon>
        <taxon>Magnoliopsida</taxon>
        <taxon>Amborellales</taxon>
        <taxon>Amborellaceae</taxon>
        <taxon>Amborella</taxon>
    </lineage>
</organism>
<dbReference type="STRING" id="13333.W1NLM5"/>
<proteinExistence type="predicted"/>
<dbReference type="Proteomes" id="UP000017836">
    <property type="component" value="Unassembled WGS sequence"/>
</dbReference>
<dbReference type="PANTHER" id="PTHR46085">
    <property type="entry name" value="ARFGAP/RECO-RELATED"/>
    <property type="match status" value="1"/>
</dbReference>
<accession>W1NLM5</accession>
<gene>
    <name evidence="2" type="ORF">AMTR_s00001p00053500</name>
</gene>
<dbReference type="eggNOG" id="KOG0702">
    <property type="taxonomic scope" value="Eukaryota"/>
</dbReference>
<dbReference type="GO" id="GO:0005096">
    <property type="term" value="F:GTPase activator activity"/>
    <property type="evidence" value="ECO:0007669"/>
    <property type="project" value="InterPro"/>
</dbReference>